<keyword evidence="2" id="KW-1185">Reference proteome</keyword>
<proteinExistence type="predicted"/>
<protein>
    <submittedName>
        <fullName evidence="1">Uncharacterized protein</fullName>
    </submittedName>
</protein>
<evidence type="ECO:0000313" key="2">
    <source>
        <dbReference type="Proteomes" id="UP000188184"/>
    </source>
</evidence>
<reference evidence="1 2" key="1">
    <citation type="submission" date="2017-02" db="EMBL/GenBank/DDBJ databases">
        <title>The complete genomic sequence of a novel cold adapted crude oil-degrading bacterium Planococcus qaidamina Y42.</title>
        <authorList>
            <person name="Yang R."/>
        </authorList>
    </citation>
    <scope>NUCLEOTIDE SEQUENCE [LARGE SCALE GENOMIC DNA]</scope>
    <source>
        <strain evidence="1 2">Y42</strain>
    </source>
</reference>
<organism evidence="1 2">
    <name type="scientific">Planococcus lenghuensis</name>
    <dbReference type="NCBI Taxonomy" id="2213202"/>
    <lineage>
        <taxon>Bacteria</taxon>
        <taxon>Bacillati</taxon>
        <taxon>Bacillota</taxon>
        <taxon>Bacilli</taxon>
        <taxon>Bacillales</taxon>
        <taxon>Caryophanaceae</taxon>
        <taxon>Planococcus</taxon>
    </lineage>
</organism>
<name>A0A1Q2KZH9_9BACL</name>
<sequence length="100" mass="11889">MNDKIYTIELLYQGKYESWDFKDPVARNDLFTKAKEKFSEFSLDEENEDIDDLAIVQLSASSLRVKEDGDVAQRVPYEWFEGRVFRDMLAFINEDYNNMK</sequence>
<dbReference type="OrthoDB" id="2427990at2"/>
<dbReference type="RefSeq" id="WP_077589430.1">
    <property type="nucleotide sequence ID" value="NZ_CP019640.1"/>
</dbReference>
<evidence type="ECO:0000313" key="1">
    <source>
        <dbReference type="EMBL" id="AQQ53534.1"/>
    </source>
</evidence>
<dbReference type="Proteomes" id="UP000188184">
    <property type="component" value="Chromosome"/>
</dbReference>
<accession>A0A1Q2KZH9</accession>
<dbReference type="EMBL" id="CP019640">
    <property type="protein sequence ID" value="AQQ53534.1"/>
    <property type="molecule type" value="Genomic_DNA"/>
</dbReference>
<dbReference type="KEGG" id="pmar:B0X71_10925"/>
<dbReference type="AlphaFoldDB" id="A0A1Q2KZH9"/>
<gene>
    <name evidence="1" type="ORF">B0X71_10925</name>
</gene>